<feature type="domain" description="VOC" evidence="2">
    <location>
        <begin position="7"/>
        <end position="142"/>
    </location>
</feature>
<dbReference type="PATRIC" id="fig|742743.3.peg.1407"/>
<name>H1D196_9FIRM</name>
<dbReference type="AlphaFoldDB" id="H1D196"/>
<dbReference type="GeneID" id="98910939"/>
<keyword evidence="4" id="KW-1185">Reference proteome</keyword>
<comment type="caution">
    <text evidence="3">The sequence shown here is derived from an EMBL/GenBank/DDBJ whole genome shotgun (WGS) entry which is preliminary data.</text>
</comment>
<dbReference type="SUPFAM" id="SSF54593">
    <property type="entry name" value="Glyoxalase/Bleomycin resistance protein/Dihydroxybiphenyl dioxygenase"/>
    <property type="match status" value="1"/>
</dbReference>
<dbReference type="GO" id="GO:0046491">
    <property type="term" value="P:L-methylmalonyl-CoA metabolic process"/>
    <property type="evidence" value="ECO:0007669"/>
    <property type="project" value="TreeGrafter"/>
</dbReference>
<accession>H1D196</accession>
<dbReference type="HOGENOM" id="CLU_046006_5_2_9"/>
<evidence type="ECO:0000256" key="1">
    <source>
        <dbReference type="ARBA" id="ARBA00022723"/>
    </source>
</evidence>
<dbReference type="Pfam" id="PF13669">
    <property type="entry name" value="Glyoxalase_4"/>
    <property type="match status" value="1"/>
</dbReference>
<organism evidence="3 4">
    <name type="scientific">Dialister succinatiphilus YIT 11850</name>
    <dbReference type="NCBI Taxonomy" id="742743"/>
    <lineage>
        <taxon>Bacteria</taxon>
        <taxon>Bacillati</taxon>
        <taxon>Bacillota</taxon>
        <taxon>Negativicutes</taxon>
        <taxon>Veillonellales</taxon>
        <taxon>Veillonellaceae</taxon>
        <taxon>Dialister</taxon>
    </lineage>
</organism>
<evidence type="ECO:0000313" key="3">
    <source>
        <dbReference type="EMBL" id="EHO62792.1"/>
    </source>
</evidence>
<evidence type="ECO:0000313" key="4">
    <source>
        <dbReference type="Proteomes" id="UP000003277"/>
    </source>
</evidence>
<dbReference type="EMBL" id="ADLT01000045">
    <property type="protein sequence ID" value="EHO62792.1"/>
    <property type="molecule type" value="Genomic_DNA"/>
</dbReference>
<dbReference type="PROSITE" id="PS51819">
    <property type="entry name" value="VOC"/>
    <property type="match status" value="1"/>
</dbReference>
<dbReference type="Gene3D" id="3.10.180.10">
    <property type="entry name" value="2,3-Dihydroxybiphenyl 1,2-Dioxygenase, domain 1"/>
    <property type="match status" value="1"/>
</dbReference>
<protein>
    <submittedName>
        <fullName evidence="3">Methylmalonyl-CoA epimerase</fullName>
    </submittedName>
</protein>
<evidence type="ECO:0000259" key="2">
    <source>
        <dbReference type="PROSITE" id="PS51819"/>
    </source>
</evidence>
<dbReference type="InterPro" id="IPR051785">
    <property type="entry name" value="MMCE/EMCE_epimerase"/>
</dbReference>
<dbReference type="PANTHER" id="PTHR43048">
    <property type="entry name" value="METHYLMALONYL-COA EPIMERASE"/>
    <property type="match status" value="1"/>
</dbReference>
<dbReference type="OrthoDB" id="9788468at2"/>
<sequence length="150" mass="16310">MAFKVLTVDHVGVAVKDLAKIKQQMKDIFGLEPSLPDETVEEQHVTTSFFKPSAQTEACELEFLGSTTPDGPIARFIEKANNGKNGFQHVALRVDDIEAALADLQAKEVPLIDKKFRVGAGGCHIAFLHPKATGLLLELTERPGGPSFKK</sequence>
<dbReference type="InterPro" id="IPR029068">
    <property type="entry name" value="Glyas_Bleomycin-R_OHBP_Dase"/>
</dbReference>
<reference evidence="3 4" key="1">
    <citation type="submission" date="2011-11" db="EMBL/GenBank/DDBJ databases">
        <title>The Genome Sequence of Dialister succinatiphilus YIT 11850.</title>
        <authorList>
            <consortium name="The Broad Institute Genome Sequencing Platform"/>
            <person name="Earl A."/>
            <person name="Ward D."/>
            <person name="Feldgarden M."/>
            <person name="Gevers D."/>
            <person name="Morotomi M."/>
            <person name="Young S.K."/>
            <person name="Zeng Q."/>
            <person name="Gargeya S."/>
            <person name="Fitzgerald M."/>
            <person name="Haas B."/>
            <person name="Abouelleil A."/>
            <person name="Alvarado L."/>
            <person name="Arachchi H.M."/>
            <person name="Berlin A."/>
            <person name="Brown A."/>
            <person name="Chapman S.B."/>
            <person name="Dunbar C."/>
            <person name="Gearin G."/>
            <person name="Goldberg J."/>
            <person name="Griggs A."/>
            <person name="Gujja S."/>
            <person name="Heiman D."/>
            <person name="Howarth C."/>
            <person name="Lui A."/>
            <person name="MacDonald P.J.P."/>
            <person name="Montmayeur A."/>
            <person name="Murphy C."/>
            <person name="Neiman D."/>
            <person name="Pearson M."/>
            <person name="Priest M."/>
            <person name="Roberts A."/>
            <person name="Saif S."/>
            <person name="Shea T."/>
            <person name="Sisk P."/>
            <person name="Stolte C."/>
            <person name="Sykes S."/>
            <person name="Wortman J."/>
            <person name="Nusbaum C."/>
            <person name="Birren B."/>
        </authorList>
    </citation>
    <scope>NUCLEOTIDE SEQUENCE [LARGE SCALE GENOMIC DNA]</scope>
    <source>
        <strain evidence="3 4">YIT 11850</strain>
    </source>
</reference>
<dbReference type="GO" id="GO:0004493">
    <property type="term" value="F:methylmalonyl-CoA epimerase activity"/>
    <property type="evidence" value="ECO:0007669"/>
    <property type="project" value="TreeGrafter"/>
</dbReference>
<keyword evidence="1" id="KW-0479">Metal-binding</keyword>
<gene>
    <name evidence="3" type="ORF">HMPREF9453_01384</name>
</gene>
<dbReference type="STRING" id="742743.HMPREF9453_01384"/>
<dbReference type="Proteomes" id="UP000003277">
    <property type="component" value="Unassembled WGS sequence"/>
</dbReference>
<dbReference type="eggNOG" id="COG0346">
    <property type="taxonomic scope" value="Bacteria"/>
</dbReference>
<dbReference type="PANTHER" id="PTHR43048:SF3">
    <property type="entry name" value="METHYLMALONYL-COA EPIMERASE, MITOCHONDRIAL"/>
    <property type="match status" value="1"/>
</dbReference>
<proteinExistence type="predicted"/>
<dbReference type="InterPro" id="IPR037523">
    <property type="entry name" value="VOC_core"/>
</dbReference>
<dbReference type="GO" id="GO:0046872">
    <property type="term" value="F:metal ion binding"/>
    <property type="evidence" value="ECO:0007669"/>
    <property type="project" value="UniProtKB-KW"/>
</dbReference>
<dbReference type="RefSeq" id="WP_008859878.1">
    <property type="nucleotide sequence ID" value="NZ_JH591188.1"/>
</dbReference>